<feature type="domain" description="NADPH-dependent FMN reductase-like" evidence="1">
    <location>
        <begin position="4"/>
        <end position="155"/>
    </location>
</feature>
<dbReference type="GO" id="GO:0010181">
    <property type="term" value="F:FMN binding"/>
    <property type="evidence" value="ECO:0007669"/>
    <property type="project" value="TreeGrafter"/>
</dbReference>
<dbReference type="SUPFAM" id="SSF52218">
    <property type="entry name" value="Flavoproteins"/>
    <property type="match status" value="1"/>
</dbReference>
<dbReference type="Gene3D" id="3.40.50.360">
    <property type="match status" value="1"/>
</dbReference>
<organism evidence="2 3">
    <name type="scientific">Sphingomonas crocodyli</name>
    <dbReference type="NCBI Taxonomy" id="1979270"/>
    <lineage>
        <taxon>Bacteria</taxon>
        <taxon>Pseudomonadati</taxon>
        <taxon>Pseudomonadota</taxon>
        <taxon>Alphaproteobacteria</taxon>
        <taxon>Sphingomonadales</taxon>
        <taxon>Sphingomonadaceae</taxon>
        <taxon>Sphingomonas</taxon>
    </lineage>
</organism>
<evidence type="ECO:0000259" key="1">
    <source>
        <dbReference type="Pfam" id="PF03358"/>
    </source>
</evidence>
<dbReference type="EMBL" id="SACN01000001">
    <property type="protein sequence ID" value="RVT94202.1"/>
    <property type="molecule type" value="Genomic_DNA"/>
</dbReference>
<sequence length="192" mass="19732">MAITIGLLVGSARAGSYNQLLADRIAAALTAGGATVWTPDGSAIDLPIFHADREREGFPEAAETLKRGLAACQGLVLISPEYNGSVSPLIKNLIDWASRSTLGEPPLTLAAFKGKPVLLASASIGPFAGVRAIGHLREIAQAIQLIALPEEIRVGAATTAFDTDGNLTNPATAGQIDAVAARLIDIAGRLSA</sequence>
<dbReference type="GO" id="GO:0016491">
    <property type="term" value="F:oxidoreductase activity"/>
    <property type="evidence" value="ECO:0007669"/>
    <property type="project" value="InterPro"/>
</dbReference>
<dbReference type="InterPro" id="IPR005025">
    <property type="entry name" value="FMN_Rdtase-like_dom"/>
</dbReference>
<reference evidence="2 3" key="1">
    <citation type="submission" date="2019-01" db="EMBL/GenBank/DDBJ databases">
        <authorList>
            <person name="Chen W.-M."/>
        </authorList>
    </citation>
    <scope>NUCLEOTIDE SEQUENCE [LARGE SCALE GENOMIC DNA]</scope>
    <source>
        <strain evidence="2 3">CCP-7</strain>
    </source>
</reference>
<dbReference type="InterPro" id="IPR050712">
    <property type="entry name" value="NAD(P)H-dep_reductase"/>
</dbReference>
<dbReference type="PANTHER" id="PTHR30543">
    <property type="entry name" value="CHROMATE REDUCTASE"/>
    <property type="match status" value="1"/>
</dbReference>
<comment type="caution">
    <text evidence="2">The sequence shown here is derived from an EMBL/GenBank/DDBJ whole genome shotgun (WGS) entry which is preliminary data.</text>
</comment>
<dbReference type="AlphaFoldDB" id="A0A437M930"/>
<dbReference type="InterPro" id="IPR029039">
    <property type="entry name" value="Flavoprotein-like_sf"/>
</dbReference>
<gene>
    <name evidence="2" type="ORF">EOD43_10210</name>
</gene>
<keyword evidence="3" id="KW-1185">Reference proteome</keyword>
<dbReference type="Proteomes" id="UP000282971">
    <property type="component" value="Unassembled WGS sequence"/>
</dbReference>
<dbReference type="PANTHER" id="PTHR30543:SF21">
    <property type="entry name" value="NAD(P)H-DEPENDENT FMN REDUCTASE LOT6"/>
    <property type="match status" value="1"/>
</dbReference>
<dbReference type="OrthoDB" id="9812295at2"/>
<dbReference type="Pfam" id="PF03358">
    <property type="entry name" value="FMN_red"/>
    <property type="match status" value="1"/>
</dbReference>
<name>A0A437M930_9SPHN</name>
<evidence type="ECO:0000313" key="2">
    <source>
        <dbReference type="EMBL" id="RVT94202.1"/>
    </source>
</evidence>
<evidence type="ECO:0000313" key="3">
    <source>
        <dbReference type="Proteomes" id="UP000282971"/>
    </source>
</evidence>
<proteinExistence type="predicted"/>
<accession>A0A437M930</accession>
<protein>
    <submittedName>
        <fullName evidence="2">NAD(P)H-dependent oxidoreductase</fullName>
    </submittedName>
</protein>
<dbReference type="RefSeq" id="WP_127743465.1">
    <property type="nucleotide sequence ID" value="NZ_SACN01000001.1"/>
</dbReference>
<dbReference type="GO" id="GO:0005829">
    <property type="term" value="C:cytosol"/>
    <property type="evidence" value="ECO:0007669"/>
    <property type="project" value="TreeGrafter"/>
</dbReference>